<dbReference type="EMBL" id="BOMB01000014">
    <property type="protein sequence ID" value="GID11708.1"/>
    <property type="molecule type" value="Genomic_DNA"/>
</dbReference>
<protein>
    <submittedName>
        <fullName evidence="3">Methyltransferase</fullName>
    </submittedName>
</protein>
<dbReference type="Proteomes" id="UP000612808">
    <property type="component" value="Unassembled WGS sequence"/>
</dbReference>
<dbReference type="PANTHER" id="PTHR43861:SF3">
    <property type="entry name" value="PUTATIVE (AFU_ORTHOLOGUE AFUA_2G14390)-RELATED"/>
    <property type="match status" value="1"/>
</dbReference>
<dbReference type="AlphaFoldDB" id="A0A8J3J004"/>
<dbReference type="SUPFAM" id="SSF53335">
    <property type="entry name" value="S-adenosyl-L-methionine-dependent methyltransferases"/>
    <property type="match status" value="1"/>
</dbReference>
<evidence type="ECO:0000313" key="3">
    <source>
        <dbReference type="EMBL" id="GID11708.1"/>
    </source>
</evidence>
<keyword evidence="1" id="KW-0808">Transferase</keyword>
<proteinExistence type="predicted"/>
<feature type="domain" description="Methyltransferase type 11" evidence="2">
    <location>
        <begin position="44"/>
        <end position="134"/>
    </location>
</feature>
<dbReference type="Gene3D" id="3.40.50.150">
    <property type="entry name" value="Vaccinia Virus protein VP39"/>
    <property type="match status" value="1"/>
</dbReference>
<evidence type="ECO:0000256" key="1">
    <source>
        <dbReference type="ARBA" id="ARBA00022679"/>
    </source>
</evidence>
<dbReference type="GO" id="GO:0032259">
    <property type="term" value="P:methylation"/>
    <property type="evidence" value="ECO:0007669"/>
    <property type="project" value="UniProtKB-KW"/>
</dbReference>
<dbReference type="PANTHER" id="PTHR43861">
    <property type="entry name" value="TRANS-ACONITATE 2-METHYLTRANSFERASE-RELATED"/>
    <property type="match status" value="1"/>
</dbReference>
<comment type="caution">
    <text evidence="3">The sequence shown here is derived from an EMBL/GenBank/DDBJ whole genome shotgun (WGS) entry which is preliminary data.</text>
</comment>
<gene>
    <name evidence="3" type="ORF">Aru02nite_25970</name>
</gene>
<sequence length="262" mass="27946">MPEYVFDNSGEQTVDRFAALESLYDKVTVARLGELGVAAGWHCLEVGGGGGSVARWLAGAVGPTGSVLATDIDPSRMDSSAPGVTVRQHDIVTDPLPEAGFDLVHARLVLLHLPGRLRALERIRTALKPGGWLLLDEFDCSYLPLLAAPDEASRELFAAVSGGVHRLIDDIGGDSAWGRNALAAMRDKGFADCASTAYCESWPGGSPGARLHRANAVQVRDQLVGKGIVTAEQFGAFLDLIDDPSLVMNSYLMHSVRGRRPE</sequence>
<dbReference type="Pfam" id="PF08241">
    <property type="entry name" value="Methyltransf_11"/>
    <property type="match status" value="1"/>
</dbReference>
<dbReference type="InterPro" id="IPR029063">
    <property type="entry name" value="SAM-dependent_MTases_sf"/>
</dbReference>
<accession>A0A8J3J004</accession>
<keyword evidence="4" id="KW-1185">Reference proteome</keyword>
<dbReference type="CDD" id="cd02440">
    <property type="entry name" value="AdoMet_MTases"/>
    <property type="match status" value="1"/>
</dbReference>
<keyword evidence="3" id="KW-0489">Methyltransferase</keyword>
<reference evidence="3" key="1">
    <citation type="submission" date="2021-01" db="EMBL/GenBank/DDBJ databases">
        <title>Whole genome shotgun sequence of Actinocatenispora rupis NBRC 107355.</title>
        <authorList>
            <person name="Komaki H."/>
            <person name="Tamura T."/>
        </authorList>
    </citation>
    <scope>NUCLEOTIDE SEQUENCE</scope>
    <source>
        <strain evidence="3">NBRC 107355</strain>
    </source>
</reference>
<dbReference type="GO" id="GO:0008757">
    <property type="term" value="F:S-adenosylmethionine-dependent methyltransferase activity"/>
    <property type="evidence" value="ECO:0007669"/>
    <property type="project" value="InterPro"/>
</dbReference>
<evidence type="ECO:0000259" key="2">
    <source>
        <dbReference type="Pfam" id="PF08241"/>
    </source>
</evidence>
<evidence type="ECO:0000313" key="4">
    <source>
        <dbReference type="Proteomes" id="UP000612808"/>
    </source>
</evidence>
<organism evidence="3 4">
    <name type="scientific">Actinocatenispora rupis</name>
    <dbReference type="NCBI Taxonomy" id="519421"/>
    <lineage>
        <taxon>Bacteria</taxon>
        <taxon>Bacillati</taxon>
        <taxon>Actinomycetota</taxon>
        <taxon>Actinomycetes</taxon>
        <taxon>Micromonosporales</taxon>
        <taxon>Micromonosporaceae</taxon>
        <taxon>Actinocatenispora</taxon>
    </lineage>
</organism>
<dbReference type="RefSeq" id="WP_203657717.1">
    <property type="nucleotide sequence ID" value="NZ_BAAAZM010000005.1"/>
</dbReference>
<dbReference type="InterPro" id="IPR013216">
    <property type="entry name" value="Methyltransf_11"/>
</dbReference>
<name>A0A8J3J004_9ACTN</name>